<dbReference type="AlphaFoldDB" id="A0A1T4V5W3"/>
<evidence type="ECO:0000313" key="1">
    <source>
        <dbReference type="EMBL" id="SKA60339.1"/>
    </source>
</evidence>
<dbReference type="EMBL" id="FUXU01000049">
    <property type="protein sequence ID" value="SKA60339.1"/>
    <property type="molecule type" value="Genomic_DNA"/>
</dbReference>
<gene>
    <name evidence="1" type="ORF">SAMN02745132_03285</name>
</gene>
<protein>
    <submittedName>
        <fullName evidence="1">Uncharacterized protein</fullName>
    </submittedName>
</protein>
<evidence type="ECO:0000313" key="2">
    <source>
        <dbReference type="Proteomes" id="UP000190162"/>
    </source>
</evidence>
<reference evidence="2" key="1">
    <citation type="submission" date="2017-02" db="EMBL/GenBank/DDBJ databases">
        <authorList>
            <person name="Varghese N."/>
            <person name="Submissions S."/>
        </authorList>
    </citation>
    <scope>NUCLEOTIDE SEQUENCE [LARGE SCALE GENOMIC DNA]</scope>
    <source>
        <strain evidence="2">DSM 22720</strain>
    </source>
</reference>
<dbReference type="RefSeq" id="WP_078753514.1">
    <property type="nucleotide sequence ID" value="NZ_FUXU01000049.1"/>
</dbReference>
<sequence length="120" mass="13405">MDYPEIDQANGYATNISEETSCESEMEELHKLLLVMPFKKRKMFLEQMIASGKVMLGQPYVSGSATSAIEGDMSPVGDVPVSIEKQLEGVKDPILRAEMRQFTKSLDNEMRLNKMKTQGG</sequence>
<accession>A0A1T4V5W3</accession>
<dbReference type="Proteomes" id="UP000190162">
    <property type="component" value="Unassembled WGS sequence"/>
</dbReference>
<proteinExistence type="predicted"/>
<name>A0A1T4V5W3_9GAMM</name>
<organism evidence="1 2">
    <name type="scientific">Enterovibrio nigricans DSM 22720</name>
    <dbReference type="NCBI Taxonomy" id="1121868"/>
    <lineage>
        <taxon>Bacteria</taxon>
        <taxon>Pseudomonadati</taxon>
        <taxon>Pseudomonadota</taxon>
        <taxon>Gammaproteobacteria</taxon>
        <taxon>Vibrionales</taxon>
        <taxon>Vibrionaceae</taxon>
        <taxon>Enterovibrio</taxon>
    </lineage>
</organism>
<keyword evidence="2" id="KW-1185">Reference proteome</keyword>